<evidence type="ECO:0000256" key="1">
    <source>
        <dbReference type="ARBA" id="ARBA00009437"/>
    </source>
</evidence>
<dbReference type="PROSITE" id="PS50931">
    <property type="entry name" value="HTH_LYSR"/>
    <property type="match status" value="1"/>
</dbReference>
<dbReference type="PRINTS" id="PR00039">
    <property type="entry name" value="HTHLYSR"/>
</dbReference>
<keyword evidence="7" id="KW-1185">Reference proteome</keyword>
<gene>
    <name evidence="6" type="ORF">OE104_07880</name>
</gene>
<dbReference type="AlphaFoldDB" id="A0A9E8RTW8"/>
<dbReference type="InterPro" id="IPR005119">
    <property type="entry name" value="LysR_subst-bd"/>
</dbReference>
<evidence type="ECO:0000256" key="2">
    <source>
        <dbReference type="ARBA" id="ARBA00023015"/>
    </source>
</evidence>
<dbReference type="Pfam" id="PF00126">
    <property type="entry name" value="HTH_1"/>
    <property type="match status" value="1"/>
</dbReference>
<dbReference type="EMBL" id="CP106878">
    <property type="protein sequence ID" value="WAA08565.1"/>
    <property type="molecule type" value="Genomic_DNA"/>
</dbReference>
<reference evidence="6" key="1">
    <citation type="submission" date="2022-09" db="EMBL/GenBank/DDBJ databases">
        <title>Complete Genomes of Fervidibacillus albus and Fervidibacillus halotolerans isolated from tidal flat sediments.</title>
        <authorList>
            <person name="Kwon K.K."/>
            <person name="Yang S.-H."/>
            <person name="Park M.J."/>
            <person name="Oh H.-M."/>
        </authorList>
    </citation>
    <scope>NUCLEOTIDE SEQUENCE</scope>
    <source>
        <strain evidence="6">MEBiC13591</strain>
    </source>
</reference>
<dbReference type="Pfam" id="PF03466">
    <property type="entry name" value="LysR_substrate"/>
    <property type="match status" value="1"/>
</dbReference>
<dbReference type="KEGG" id="faf:OE104_07880"/>
<accession>A0A9E8RTW8</accession>
<proteinExistence type="inferred from homology"/>
<comment type="similarity">
    <text evidence="1">Belongs to the LysR transcriptional regulatory family.</text>
</comment>
<dbReference type="InterPro" id="IPR000847">
    <property type="entry name" value="LysR_HTH_N"/>
</dbReference>
<dbReference type="FunFam" id="1.10.10.10:FF:000001">
    <property type="entry name" value="LysR family transcriptional regulator"/>
    <property type="match status" value="1"/>
</dbReference>
<dbReference type="Gene3D" id="3.40.190.290">
    <property type="match status" value="1"/>
</dbReference>
<keyword evidence="2" id="KW-0805">Transcription regulation</keyword>
<dbReference type="Proteomes" id="UP001164718">
    <property type="component" value="Chromosome"/>
</dbReference>
<evidence type="ECO:0000256" key="3">
    <source>
        <dbReference type="ARBA" id="ARBA00023125"/>
    </source>
</evidence>
<dbReference type="InterPro" id="IPR036390">
    <property type="entry name" value="WH_DNA-bd_sf"/>
</dbReference>
<protein>
    <submittedName>
        <fullName evidence="6">LysR family transcriptional regulator</fullName>
    </submittedName>
</protein>
<sequence>MEIRFFTYFTVLAEQKGFTKAAERLHISQPSLSNAIKNMEIILGMKLIDRTTREFRLTEEGEFFYREAKKLIRYHENIINEMENLKKGGIGELSIGLIESSMYWLPEILNEFRNQFPNVKVKLFEVLSLKEVEEALENYDIQLAITNQFLHREEITTIPVYQEHLVALLPGNHPLSCRENICLTQLADEPFIVSREGFQTREDILRAFREIGVVSNIQFEIERFETATRLVEEQLGITIVPENYLRDVKNAICVKPISDIPLKRTVYLAYEKHRYLPRTASGFIELVKRFFQGNKFM</sequence>
<dbReference type="PANTHER" id="PTHR30419:SF8">
    <property type="entry name" value="NITROGEN ASSIMILATION TRANSCRIPTIONAL ACTIVATOR-RELATED"/>
    <property type="match status" value="1"/>
</dbReference>
<keyword evidence="3" id="KW-0238">DNA-binding</keyword>
<dbReference type="InterPro" id="IPR036388">
    <property type="entry name" value="WH-like_DNA-bd_sf"/>
</dbReference>
<organism evidence="6 7">
    <name type="scientific">Fervidibacillus albus</name>
    <dbReference type="NCBI Taxonomy" id="2980026"/>
    <lineage>
        <taxon>Bacteria</taxon>
        <taxon>Bacillati</taxon>
        <taxon>Bacillota</taxon>
        <taxon>Bacilli</taxon>
        <taxon>Bacillales</taxon>
        <taxon>Bacillaceae</taxon>
        <taxon>Fervidibacillus</taxon>
    </lineage>
</organism>
<evidence type="ECO:0000259" key="5">
    <source>
        <dbReference type="PROSITE" id="PS50931"/>
    </source>
</evidence>
<feature type="domain" description="HTH lysR-type" evidence="5">
    <location>
        <begin position="1"/>
        <end position="58"/>
    </location>
</feature>
<dbReference type="CDD" id="cd05466">
    <property type="entry name" value="PBP2_LTTR_substrate"/>
    <property type="match status" value="1"/>
</dbReference>
<dbReference type="GO" id="GO:0003700">
    <property type="term" value="F:DNA-binding transcription factor activity"/>
    <property type="evidence" value="ECO:0007669"/>
    <property type="project" value="InterPro"/>
</dbReference>
<dbReference type="GO" id="GO:0003677">
    <property type="term" value="F:DNA binding"/>
    <property type="evidence" value="ECO:0007669"/>
    <property type="project" value="UniProtKB-KW"/>
</dbReference>
<dbReference type="InterPro" id="IPR050950">
    <property type="entry name" value="HTH-type_LysR_regulators"/>
</dbReference>
<keyword evidence="4" id="KW-0804">Transcription</keyword>
<dbReference type="SUPFAM" id="SSF46785">
    <property type="entry name" value="Winged helix' DNA-binding domain"/>
    <property type="match status" value="1"/>
</dbReference>
<evidence type="ECO:0000313" key="7">
    <source>
        <dbReference type="Proteomes" id="UP001164718"/>
    </source>
</evidence>
<dbReference type="SUPFAM" id="SSF53850">
    <property type="entry name" value="Periplasmic binding protein-like II"/>
    <property type="match status" value="1"/>
</dbReference>
<dbReference type="Gene3D" id="1.10.10.10">
    <property type="entry name" value="Winged helix-like DNA-binding domain superfamily/Winged helix DNA-binding domain"/>
    <property type="match status" value="1"/>
</dbReference>
<name>A0A9E8RTW8_9BACI</name>
<dbReference type="PANTHER" id="PTHR30419">
    <property type="entry name" value="HTH-TYPE TRANSCRIPTIONAL REGULATOR YBHD"/>
    <property type="match status" value="1"/>
</dbReference>
<dbReference type="RefSeq" id="WP_275416343.1">
    <property type="nucleotide sequence ID" value="NZ_CP106878.1"/>
</dbReference>
<evidence type="ECO:0000256" key="4">
    <source>
        <dbReference type="ARBA" id="ARBA00023163"/>
    </source>
</evidence>
<dbReference type="GO" id="GO:0005829">
    <property type="term" value="C:cytosol"/>
    <property type="evidence" value="ECO:0007669"/>
    <property type="project" value="TreeGrafter"/>
</dbReference>
<evidence type="ECO:0000313" key="6">
    <source>
        <dbReference type="EMBL" id="WAA08565.1"/>
    </source>
</evidence>